<gene>
    <name evidence="1" type="ORF">SAMN02927928_3449</name>
</gene>
<name>A0A1G4TEN9_9CAUL</name>
<organism evidence="1 2">
    <name type="scientific">Asticcacaulis taihuensis</name>
    <dbReference type="NCBI Taxonomy" id="260084"/>
    <lineage>
        <taxon>Bacteria</taxon>
        <taxon>Pseudomonadati</taxon>
        <taxon>Pseudomonadota</taxon>
        <taxon>Alphaproteobacteria</taxon>
        <taxon>Caulobacterales</taxon>
        <taxon>Caulobacteraceae</taxon>
        <taxon>Asticcacaulis</taxon>
    </lineage>
</organism>
<keyword evidence="2" id="KW-1185">Reference proteome</keyword>
<dbReference type="InterPro" id="IPR010836">
    <property type="entry name" value="SapC"/>
</dbReference>
<reference evidence="2" key="1">
    <citation type="submission" date="2016-10" db="EMBL/GenBank/DDBJ databases">
        <authorList>
            <person name="Varghese N."/>
            <person name="Submissions S."/>
        </authorList>
    </citation>
    <scope>NUCLEOTIDE SEQUENCE [LARGE SCALE GENOMIC DNA]</scope>
    <source>
        <strain evidence="2">CGMCC 1.3431</strain>
    </source>
</reference>
<accession>A0A1G4TEN9</accession>
<evidence type="ECO:0000313" key="1">
    <source>
        <dbReference type="EMBL" id="SCW79079.1"/>
    </source>
</evidence>
<sequence length="311" mass="34290">MCHFNPNTRRKLKSLGPFPANRHGACRKQRVALEAKLLFLLTFFKATMAQEQTNDATLTGNVLFYKSPEPLSPEAHAGMGIKSIPAPHAFVAETNVVPLTVAEFPAASLSFPIVFIGENYMPVAAMGLSAGQNVFVSPEGVFKSDSYLPAFARRYPFVFANDEGQERMILCVDTGAAMVAKSNPDVPFFEAGKATPYVENAMQFCSDFENERRRTESFVGLLRELDLLAARETLYRPQNPDGTPGEPQKIAEYFAVDEKKLAELTGDKLVELRDNGALTHIYAHLNSLLAWDKLIAMTIERNNAQPAANAN</sequence>
<dbReference type="AlphaFoldDB" id="A0A1G4TEN9"/>
<proteinExistence type="predicted"/>
<dbReference type="Pfam" id="PF07277">
    <property type="entry name" value="SapC"/>
    <property type="match status" value="1"/>
</dbReference>
<dbReference type="EMBL" id="FMTS01000007">
    <property type="protein sequence ID" value="SCW79079.1"/>
    <property type="molecule type" value="Genomic_DNA"/>
</dbReference>
<dbReference type="Proteomes" id="UP000199150">
    <property type="component" value="Unassembled WGS sequence"/>
</dbReference>
<protein>
    <submittedName>
        <fullName evidence="1">SapC protein</fullName>
    </submittedName>
</protein>
<evidence type="ECO:0000313" key="2">
    <source>
        <dbReference type="Proteomes" id="UP000199150"/>
    </source>
</evidence>
<dbReference type="STRING" id="260084.SAMN02927928_3449"/>